<dbReference type="AlphaFoldDB" id="W7F3X8"/>
<evidence type="ECO:0000313" key="1">
    <source>
        <dbReference type="EMBL" id="EUR73590.1"/>
    </source>
</evidence>
<dbReference type="Proteomes" id="UP000030688">
    <property type="component" value="Unassembled WGS sequence"/>
</dbReference>
<gene>
    <name evidence="1" type="ORF">PFBG_01940</name>
</gene>
<evidence type="ECO:0000313" key="2">
    <source>
        <dbReference type="Proteomes" id="UP000030688"/>
    </source>
</evidence>
<protein>
    <submittedName>
        <fullName evidence="1">Uncharacterized protein</fullName>
    </submittedName>
</protein>
<reference evidence="1 2" key="2">
    <citation type="submission" date="2013-02" db="EMBL/GenBank/DDBJ databases">
        <title>The Genome Sequence of Plasmodium falciparum 7G8.</title>
        <authorList>
            <consortium name="The Broad Institute Genome Sequencing Platform"/>
            <consortium name="The Broad Institute Genome Sequencing Center for Infectious Disease"/>
            <person name="Neafsey D."/>
            <person name="Cheeseman I."/>
            <person name="Volkman S."/>
            <person name="Adams J."/>
            <person name="Walker B."/>
            <person name="Young S.K."/>
            <person name="Zeng Q."/>
            <person name="Gargeya S."/>
            <person name="Fitzgerald M."/>
            <person name="Haas B."/>
            <person name="Abouelleil A."/>
            <person name="Alvarado L."/>
            <person name="Arachchi H.M."/>
            <person name="Berlin A.M."/>
            <person name="Chapman S.B."/>
            <person name="Dewar J."/>
            <person name="Goldberg J."/>
            <person name="Griggs A."/>
            <person name="Gujja S."/>
            <person name="Hansen M."/>
            <person name="Howarth C."/>
            <person name="Imamovic A."/>
            <person name="Larimer J."/>
            <person name="McCowan C."/>
            <person name="Murphy C."/>
            <person name="Neiman D."/>
            <person name="Pearson M."/>
            <person name="Priest M."/>
            <person name="Roberts A."/>
            <person name="Saif S."/>
            <person name="Shea T."/>
            <person name="Sisk P."/>
            <person name="Sykes S."/>
            <person name="Wortman J."/>
            <person name="Nusbaum C."/>
            <person name="Birren B."/>
        </authorList>
    </citation>
    <scope>NUCLEOTIDE SEQUENCE [LARGE SCALE GENOMIC DNA]</scope>
    <source>
        <strain evidence="1 2">7G8</strain>
    </source>
</reference>
<accession>W7F3X8</accession>
<dbReference type="EMBL" id="KE123605">
    <property type="protein sequence ID" value="EUR73590.1"/>
    <property type="molecule type" value="Genomic_DNA"/>
</dbReference>
<reference evidence="2" key="1">
    <citation type="submission" date="2007-11" db="EMBL/GenBank/DDBJ databases">
        <authorList>
            <consortium name="The Broad Institute Genome Sequencing Platform"/>
            <person name="Volkman S.K."/>
            <person name="Daily J.P."/>
            <person name="Sarr O."/>
            <person name="Ndiaye D."/>
            <person name="Ndir O."/>
            <person name="Mboup S."/>
            <person name="Lukens A."/>
            <person name="Stange-Thomann N."/>
            <person name="Mauceli E."/>
            <person name="Gnerre S."/>
            <person name="Jaffe D."/>
            <person name="Zainoun J."/>
            <person name="Wiegand R.C."/>
            <person name="Birren B."/>
            <person name="Galagan J."/>
            <person name="Lander E."/>
            <person name="Wirth D.F."/>
        </authorList>
    </citation>
    <scope>NUCLEOTIDE SEQUENCE [LARGE SCALE GENOMIC DNA]</scope>
    <source>
        <strain evidence="2">7G8</strain>
    </source>
</reference>
<proteinExistence type="predicted"/>
<organism evidence="1 2">
    <name type="scientific">Plasmodium falciparum (isolate 7G8)</name>
    <dbReference type="NCBI Taxonomy" id="57266"/>
    <lineage>
        <taxon>Eukaryota</taxon>
        <taxon>Sar</taxon>
        <taxon>Alveolata</taxon>
        <taxon>Apicomplexa</taxon>
        <taxon>Aconoidasida</taxon>
        <taxon>Haemosporida</taxon>
        <taxon>Plasmodiidae</taxon>
        <taxon>Plasmodium</taxon>
        <taxon>Plasmodium (Laverania)</taxon>
    </lineage>
</organism>
<sequence>MFEGCSRHMEYLLNRMCNCYISEENLYLNLSVLLELLKKVDIVKSINNDKSVRIIFTNFKKKYIRHNAYNCKYNKKICFK</sequence>
<name>W7F3X8_PLAF8</name>